<keyword evidence="2" id="KW-1185">Reference proteome</keyword>
<organism evidence="1 2">
    <name type="scientific">Araneus ventricosus</name>
    <name type="common">Orbweaver spider</name>
    <name type="synonym">Epeira ventricosa</name>
    <dbReference type="NCBI Taxonomy" id="182803"/>
    <lineage>
        <taxon>Eukaryota</taxon>
        <taxon>Metazoa</taxon>
        <taxon>Ecdysozoa</taxon>
        <taxon>Arthropoda</taxon>
        <taxon>Chelicerata</taxon>
        <taxon>Arachnida</taxon>
        <taxon>Araneae</taxon>
        <taxon>Araneomorphae</taxon>
        <taxon>Entelegynae</taxon>
        <taxon>Araneoidea</taxon>
        <taxon>Araneidae</taxon>
        <taxon>Araneus</taxon>
    </lineage>
</organism>
<dbReference type="AlphaFoldDB" id="A0A4Y2DQC6"/>
<gene>
    <name evidence="1" type="ORF">AVEN_38998_1</name>
</gene>
<evidence type="ECO:0000313" key="1">
    <source>
        <dbReference type="EMBL" id="GBM18226.1"/>
    </source>
</evidence>
<proteinExistence type="predicted"/>
<dbReference type="EMBL" id="BGPR01000400">
    <property type="protein sequence ID" value="GBM18226.1"/>
    <property type="molecule type" value="Genomic_DNA"/>
</dbReference>
<sequence>MEVLSFLAFLNYCLKVAKQLLLRAAALQFKEQLRNCVSQVIGMRFDTKTTNSGRFNGACTFLEQKIDRNFLWIACRHHMFEVLLSDGFSECFGKSTGLKSFYLRDFEKIGPSSTTMNQKSNQNL</sequence>
<comment type="caution">
    <text evidence="1">The sequence shown here is derived from an EMBL/GenBank/DDBJ whole genome shotgun (WGS) entry which is preliminary data.</text>
</comment>
<reference evidence="1 2" key="1">
    <citation type="journal article" date="2019" name="Sci. Rep.">
        <title>Orb-weaving spider Araneus ventricosus genome elucidates the spidroin gene catalogue.</title>
        <authorList>
            <person name="Kono N."/>
            <person name="Nakamura H."/>
            <person name="Ohtoshi R."/>
            <person name="Moran D.A.P."/>
            <person name="Shinohara A."/>
            <person name="Yoshida Y."/>
            <person name="Fujiwara M."/>
            <person name="Mori M."/>
            <person name="Tomita M."/>
            <person name="Arakawa K."/>
        </authorList>
    </citation>
    <scope>NUCLEOTIDE SEQUENCE [LARGE SCALE GENOMIC DNA]</scope>
</reference>
<evidence type="ECO:0000313" key="2">
    <source>
        <dbReference type="Proteomes" id="UP000499080"/>
    </source>
</evidence>
<name>A0A4Y2DQC6_ARAVE</name>
<dbReference type="OrthoDB" id="7998164at2759"/>
<dbReference type="Proteomes" id="UP000499080">
    <property type="component" value="Unassembled WGS sequence"/>
</dbReference>
<accession>A0A4Y2DQC6</accession>
<protein>
    <submittedName>
        <fullName evidence="1">Uncharacterized protein</fullName>
    </submittedName>
</protein>